<dbReference type="EMBL" id="ANOH01000069">
    <property type="protein sequence ID" value="EMI57711.1"/>
    <property type="molecule type" value="Genomic_DNA"/>
</dbReference>
<dbReference type="Proteomes" id="UP000011885">
    <property type="component" value="Unassembled WGS sequence"/>
</dbReference>
<proteinExistence type="predicted"/>
<evidence type="ECO:0000313" key="2">
    <source>
        <dbReference type="Proteomes" id="UP000011885"/>
    </source>
</evidence>
<sequence>MARKTNGQLHVFTGTFASRDEACLHSEAQWEPEPDDSVSDEEYAAWEDRNPVWSLRDELGIGLDSDFIETISGWPRYVAGYLVNPADMDVVRAKAGDANFAVLIFPDALHDSNSILKSTSKLTYCGAFDFGWG</sequence>
<evidence type="ECO:0000313" key="1">
    <source>
        <dbReference type="EMBL" id="EMI57711.1"/>
    </source>
</evidence>
<keyword evidence="2" id="KW-1185">Reference proteome</keyword>
<dbReference type="PATRIC" id="fig|1263870.3.peg.925"/>
<organism evidence="1 2">
    <name type="scientific">Rhodopirellula sallentina SM41</name>
    <dbReference type="NCBI Taxonomy" id="1263870"/>
    <lineage>
        <taxon>Bacteria</taxon>
        <taxon>Pseudomonadati</taxon>
        <taxon>Planctomycetota</taxon>
        <taxon>Planctomycetia</taxon>
        <taxon>Pirellulales</taxon>
        <taxon>Pirellulaceae</taxon>
        <taxon>Rhodopirellula</taxon>
    </lineage>
</organism>
<dbReference type="OrthoDB" id="7018911at2"/>
<dbReference type="AlphaFoldDB" id="M5UIR1"/>
<comment type="caution">
    <text evidence="1">The sequence shown here is derived from an EMBL/GenBank/DDBJ whole genome shotgun (WGS) entry which is preliminary data.</text>
</comment>
<reference evidence="1 2" key="1">
    <citation type="journal article" date="2013" name="Mar. Genomics">
        <title>Expression of sulfatases in Rhodopirellula baltica and the diversity of sulfatases in the genus Rhodopirellula.</title>
        <authorList>
            <person name="Wegner C.E."/>
            <person name="Richter-Heitmann T."/>
            <person name="Klindworth A."/>
            <person name="Klockow C."/>
            <person name="Richter M."/>
            <person name="Achstetter T."/>
            <person name="Glockner F.O."/>
            <person name="Harder J."/>
        </authorList>
    </citation>
    <scope>NUCLEOTIDE SEQUENCE [LARGE SCALE GENOMIC DNA]</scope>
    <source>
        <strain evidence="1 2">SM41</strain>
    </source>
</reference>
<dbReference type="RefSeq" id="WP_008674705.1">
    <property type="nucleotide sequence ID" value="NZ_ANOH01000069.1"/>
</dbReference>
<gene>
    <name evidence="1" type="ORF">RSSM_00848</name>
</gene>
<accession>M5UIR1</accession>
<name>M5UIR1_9BACT</name>
<protein>
    <submittedName>
        <fullName evidence="1">Uncharacterized protein</fullName>
    </submittedName>
</protein>